<evidence type="ECO:0000313" key="4">
    <source>
        <dbReference type="Proteomes" id="UP000269573"/>
    </source>
</evidence>
<dbReference type="GO" id="GO:0032446">
    <property type="term" value="P:protein modification by small protein conjugation"/>
    <property type="evidence" value="ECO:0007669"/>
    <property type="project" value="TreeGrafter"/>
</dbReference>
<organism evidence="3 4">
    <name type="scientific">Brevibacillus nitrificans</name>
    <dbReference type="NCBI Taxonomy" id="651560"/>
    <lineage>
        <taxon>Bacteria</taxon>
        <taxon>Bacillati</taxon>
        <taxon>Bacillota</taxon>
        <taxon>Bacilli</taxon>
        <taxon>Bacillales</taxon>
        <taxon>Paenibacillaceae</taxon>
        <taxon>Brevibacillus</taxon>
    </lineage>
</organism>
<proteinExistence type="predicted"/>
<dbReference type="EMBL" id="RHHU01000013">
    <property type="protein sequence ID" value="RNB82106.1"/>
    <property type="molecule type" value="Genomic_DNA"/>
</dbReference>
<evidence type="ECO:0000313" key="3">
    <source>
        <dbReference type="EMBL" id="RNB82106.1"/>
    </source>
</evidence>
<dbReference type="Pfam" id="PF14461">
    <property type="entry name" value="Prok-E2_B"/>
    <property type="match status" value="1"/>
</dbReference>
<dbReference type="GO" id="GO:0004792">
    <property type="term" value="F:thiosulfate-cyanide sulfurtransferase activity"/>
    <property type="evidence" value="ECO:0007669"/>
    <property type="project" value="TreeGrafter"/>
</dbReference>
<feature type="domain" description="Prokaryotic E2 family B" evidence="2">
    <location>
        <begin position="32"/>
        <end position="144"/>
    </location>
</feature>
<dbReference type="InterPro" id="IPR000594">
    <property type="entry name" value="ThiF_NAD_FAD-bd"/>
</dbReference>
<accession>A0A3M8D202</accession>
<dbReference type="Pfam" id="PF00899">
    <property type="entry name" value="ThiF"/>
    <property type="match status" value="1"/>
</dbReference>
<keyword evidence="4" id="KW-1185">Reference proteome</keyword>
<evidence type="ECO:0000259" key="1">
    <source>
        <dbReference type="Pfam" id="PF00899"/>
    </source>
</evidence>
<dbReference type="InterPro" id="IPR035985">
    <property type="entry name" value="Ubiquitin-activating_enz"/>
</dbReference>
<dbReference type="SUPFAM" id="SSF69572">
    <property type="entry name" value="Activating enzymes of the ubiquitin-like proteins"/>
    <property type="match status" value="1"/>
</dbReference>
<name>A0A3M8D202_9BACL</name>
<dbReference type="PANTHER" id="PTHR10953">
    <property type="entry name" value="UBIQUITIN-ACTIVATING ENZYME E1"/>
    <property type="match status" value="1"/>
</dbReference>
<dbReference type="GO" id="GO:0005737">
    <property type="term" value="C:cytoplasm"/>
    <property type="evidence" value="ECO:0007669"/>
    <property type="project" value="TreeGrafter"/>
</dbReference>
<dbReference type="Proteomes" id="UP000269573">
    <property type="component" value="Unassembled WGS sequence"/>
</dbReference>
<feature type="domain" description="THIF-type NAD/FAD binding fold" evidence="1">
    <location>
        <begin position="328"/>
        <end position="501"/>
    </location>
</feature>
<evidence type="ECO:0000259" key="2">
    <source>
        <dbReference type="Pfam" id="PF14461"/>
    </source>
</evidence>
<gene>
    <name evidence="3" type="ORF">EDM59_21075</name>
</gene>
<reference evidence="3 4" key="1">
    <citation type="submission" date="2018-10" db="EMBL/GenBank/DDBJ databases">
        <title>Phylogenomics of Brevibacillus.</title>
        <authorList>
            <person name="Dunlap C."/>
        </authorList>
    </citation>
    <scope>NUCLEOTIDE SEQUENCE [LARGE SCALE GENOMIC DNA]</scope>
    <source>
        <strain evidence="3 4">JCM 15774</strain>
    </source>
</reference>
<dbReference type="InterPro" id="IPR032701">
    <property type="entry name" value="Prok-E2_B_dom"/>
</dbReference>
<dbReference type="GO" id="GO:0008641">
    <property type="term" value="F:ubiquitin-like modifier activating enzyme activity"/>
    <property type="evidence" value="ECO:0007669"/>
    <property type="project" value="InterPro"/>
</dbReference>
<dbReference type="PANTHER" id="PTHR10953:SF102">
    <property type="entry name" value="ADENYLYLTRANSFERASE AND SULFURTRANSFERASE MOCS3"/>
    <property type="match status" value="1"/>
</dbReference>
<comment type="caution">
    <text evidence="3">The sequence shown here is derived from an EMBL/GenBank/DDBJ whole genome shotgun (WGS) entry which is preliminary data.</text>
</comment>
<protein>
    <submittedName>
        <fullName evidence="3">Uncharacterized protein</fullName>
    </submittedName>
</protein>
<dbReference type="AlphaFoldDB" id="A0A3M8D202"/>
<sequence>MDILTLIQDEIKEYDQNILLSMTPIPSDNRFNYRRCKNVMEIMVPINGKPTVLAVGFPEFFPKELPKFFDRSNQFNRIPHKEPDGFLCFSNTESMLIDERYPGAVLLSCLEKVIELIEKGLSGANNDEYLVEFEAYWSRQTQTKITYASINTENTQVRELDLWRIPVKSSFALIATETHADATTIVKALFGVSLKEAEKYRCMYLPLKSGTNKTPPKYFSNWDLADMKASLLSNLDPLNKKRFHQIAALKRKSPNTYDYVIGGLPIPNNNWALFGMEIYNPRASLYTNRKNRKIASIILHPFVQAPPEYKTTPLVIKRWNQDYLLNRTGGQSSLKAKHVVVVGVGAIGSEIANGLSKSGVGKLTLIDDDTYTLDNIYRHYLGGKFVFYESEQLGLRNPEKVAAMQVDQTSKYPFTKVEIYAEKFRSVFDQGSIDWKTVDLVICAIGKPNDEMHINQLLHGLPNPPATIYTWVEPLGIGGHALVTLNDNKRGCYQCLFKPDSTDQISNRASFSQPFQDFSRSITGCGSFFTPYSFLDASKTANLALEAGIKVLLGIEKGSPLLSWKGDSSAFEQLGYQLSSRYSFSVEKLHELRYHYIDDDCPICRERGE</sequence>
<dbReference type="Gene3D" id="3.40.50.720">
    <property type="entry name" value="NAD(P)-binding Rossmann-like Domain"/>
    <property type="match status" value="1"/>
</dbReference>
<dbReference type="RefSeq" id="WP_122925426.1">
    <property type="nucleotide sequence ID" value="NZ_RHHU01000013.1"/>
</dbReference>
<dbReference type="GO" id="GO:0016779">
    <property type="term" value="F:nucleotidyltransferase activity"/>
    <property type="evidence" value="ECO:0007669"/>
    <property type="project" value="TreeGrafter"/>
</dbReference>
<dbReference type="InterPro" id="IPR045886">
    <property type="entry name" value="ThiF/MoeB/HesA"/>
</dbReference>